<evidence type="ECO:0000313" key="2">
    <source>
        <dbReference type="Proteomes" id="UP000033935"/>
    </source>
</evidence>
<reference evidence="1 2" key="1">
    <citation type="journal article" date="2015" name="Nature">
        <title>rRNA introns, odd ribosomes, and small enigmatic genomes across a large radiation of phyla.</title>
        <authorList>
            <person name="Brown C.T."/>
            <person name="Hug L.A."/>
            <person name="Thomas B.C."/>
            <person name="Sharon I."/>
            <person name="Castelle C.J."/>
            <person name="Singh A."/>
            <person name="Wilkins M.J."/>
            <person name="Williams K.H."/>
            <person name="Banfield J.F."/>
        </authorList>
    </citation>
    <scope>NUCLEOTIDE SEQUENCE [LARGE SCALE GENOMIC DNA]</scope>
</reference>
<dbReference type="EMBL" id="LBWG01000048">
    <property type="protein sequence ID" value="KKR02817.1"/>
    <property type="molecule type" value="Genomic_DNA"/>
</dbReference>
<evidence type="ECO:0000313" key="1">
    <source>
        <dbReference type="EMBL" id="KKR02817.1"/>
    </source>
</evidence>
<gene>
    <name evidence="1" type="ORF">UT30_C0048G0002</name>
</gene>
<organism evidence="1 2">
    <name type="scientific">Candidatus Uhrbacteria bacterium GW2011_GWF2_39_13</name>
    <dbReference type="NCBI Taxonomy" id="1618995"/>
    <lineage>
        <taxon>Bacteria</taxon>
        <taxon>Candidatus Uhriibacteriota</taxon>
    </lineage>
</organism>
<dbReference type="Proteomes" id="UP000033935">
    <property type="component" value="Unassembled WGS sequence"/>
</dbReference>
<protein>
    <submittedName>
        <fullName evidence="1">Uncharacterized protein</fullName>
    </submittedName>
</protein>
<dbReference type="AlphaFoldDB" id="A0A0G0QMB4"/>
<name>A0A0G0QMB4_9BACT</name>
<comment type="caution">
    <text evidence="1">The sequence shown here is derived from an EMBL/GenBank/DDBJ whole genome shotgun (WGS) entry which is preliminary data.</text>
</comment>
<sequence>MCLGILQATPLIYTHSGGNAGFTSRYVMTKEGSGIVLMGNCSAGSVVTDYLVQKFAKEKNLLG</sequence>
<accession>A0A0G0QMB4</accession>
<proteinExistence type="predicted"/>